<dbReference type="Proteomes" id="UP000325315">
    <property type="component" value="Unassembled WGS sequence"/>
</dbReference>
<protein>
    <submittedName>
        <fullName evidence="1">Threonine--tRNA ligase</fullName>
    </submittedName>
</protein>
<name>A0A5B6VC10_9ROSI</name>
<comment type="caution">
    <text evidence="1">The sequence shown here is derived from an EMBL/GenBank/DDBJ whole genome shotgun (WGS) entry which is preliminary data.</text>
</comment>
<evidence type="ECO:0000313" key="1">
    <source>
        <dbReference type="EMBL" id="KAA3466730.1"/>
    </source>
</evidence>
<accession>A0A5B6VC10</accession>
<reference evidence="2" key="1">
    <citation type="journal article" date="2019" name="Plant Biotechnol. J.">
        <title>Genome sequencing of the Australian wild diploid species Gossypium australe highlights disease resistance and delayed gland morphogenesis.</title>
        <authorList>
            <person name="Cai Y."/>
            <person name="Cai X."/>
            <person name="Wang Q."/>
            <person name="Wang P."/>
            <person name="Zhang Y."/>
            <person name="Cai C."/>
            <person name="Xu Y."/>
            <person name="Wang K."/>
            <person name="Zhou Z."/>
            <person name="Wang C."/>
            <person name="Geng S."/>
            <person name="Li B."/>
            <person name="Dong Q."/>
            <person name="Hou Y."/>
            <person name="Wang H."/>
            <person name="Ai P."/>
            <person name="Liu Z."/>
            <person name="Yi F."/>
            <person name="Sun M."/>
            <person name="An G."/>
            <person name="Cheng J."/>
            <person name="Zhang Y."/>
            <person name="Shi Q."/>
            <person name="Xie Y."/>
            <person name="Shi X."/>
            <person name="Chang Y."/>
            <person name="Huang F."/>
            <person name="Chen Y."/>
            <person name="Hong S."/>
            <person name="Mi L."/>
            <person name="Sun Q."/>
            <person name="Zhang L."/>
            <person name="Zhou B."/>
            <person name="Peng R."/>
            <person name="Zhang X."/>
            <person name="Liu F."/>
        </authorList>
    </citation>
    <scope>NUCLEOTIDE SEQUENCE [LARGE SCALE GENOMIC DNA]</scope>
    <source>
        <strain evidence="2">cv. PA1801</strain>
    </source>
</reference>
<keyword evidence="1" id="KW-0436">Ligase</keyword>
<evidence type="ECO:0000313" key="2">
    <source>
        <dbReference type="Proteomes" id="UP000325315"/>
    </source>
</evidence>
<dbReference type="GO" id="GO:0016874">
    <property type="term" value="F:ligase activity"/>
    <property type="evidence" value="ECO:0007669"/>
    <property type="project" value="UniProtKB-KW"/>
</dbReference>
<dbReference type="AlphaFoldDB" id="A0A5B6VC10"/>
<gene>
    <name evidence="1" type="ORF">EPI10_001801</name>
</gene>
<sequence length="74" mass="8065">MLHDHVSPDVEIEVKSVCSTWSHTQACDLTVLHKSIYPTGLTRPSIWPGTRACVATSKGTRANTRACGWPCDPS</sequence>
<keyword evidence="2" id="KW-1185">Reference proteome</keyword>
<dbReference type="EMBL" id="SMMG02000007">
    <property type="protein sequence ID" value="KAA3466730.1"/>
    <property type="molecule type" value="Genomic_DNA"/>
</dbReference>
<proteinExistence type="predicted"/>
<organism evidence="1 2">
    <name type="scientific">Gossypium australe</name>
    <dbReference type="NCBI Taxonomy" id="47621"/>
    <lineage>
        <taxon>Eukaryota</taxon>
        <taxon>Viridiplantae</taxon>
        <taxon>Streptophyta</taxon>
        <taxon>Embryophyta</taxon>
        <taxon>Tracheophyta</taxon>
        <taxon>Spermatophyta</taxon>
        <taxon>Magnoliopsida</taxon>
        <taxon>eudicotyledons</taxon>
        <taxon>Gunneridae</taxon>
        <taxon>Pentapetalae</taxon>
        <taxon>rosids</taxon>
        <taxon>malvids</taxon>
        <taxon>Malvales</taxon>
        <taxon>Malvaceae</taxon>
        <taxon>Malvoideae</taxon>
        <taxon>Gossypium</taxon>
    </lineage>
</organism>